<protein>
    <recommendedName>
        <fullName evidence="5">Cellulose synthase</fullName>
    </recommendedName>
</protein>
<evidence type="ECO:0000313" key="4">
    <source>
        <dbReference type="Proteomes" id="UP001500503"/>
    </source>
</evidence>
<evidence type="ECO:0000256" key="2">
    <source>
        <dbReference type="SAM" id="Phobius"/>
    </source>
</evidence>
<sequence>MSDFFLFSISLAVTVLGLAGSWAAARRRGAASGLRGAAWSLVPLGAYLTGLTKFLADLVFSPLKWAGVIVLGLGAVLYMTSGVMLRRGGGAKEGSGRVDAGRGDSGGAPKAASKGRAKPAVEERKAAADPDLAEIEQILKNRGIS</sequence>
<reference evidence="4" key="1">
    <citation type="journal article" date="2019" name="Int. J. Syst. Evol. Microbiol.">
        <title>The Global Catalogue of Microorganisms (GCM) 10K type strain sequencing project: providing services to taxonomists for standard genome sequencing and annotation.</title>
        <authorList>
            <consortium name="The Broad Institute Genomics Platform"/>
            <consortium name="The Broad Institute Genome Sequencing Center for Infectious Disease"/>
            <person name="Wu L."/>
            <person name="Ma J."/>
        </authorList>
    </citation>
    <scope>NUCLEOTIDE SEQUENCE [LARGE SCALE GENOMIC DNA]</scope>
    <source>
        <strain evidence="4">JCM 17933</strain>
    </source>
</reference>
<keyword evidence="4" id="KW-1185">Reference proteome</keyword>
<gene>
    <name evidence="3" type="ORF">GCM10023191_091310</name>
</gene>
<comment type="caution">
    <text evidence="3">The sequence shown here is derived from an EMBL/GenBank/DDBJ whole genome shotgun (WGS) entry which is preliminary data.</text>
</comment>
<feature type="compositionally biased region" description="Basic and acidic residues" evidence="1">
    <location>
        <begin position="119"/>
        <end position="128"/>
    </location>
</feature>
<evidence type="ECO:0000256" key="1">
    <source>
        <dbReference type="SAM" id="MobiDB-lite"/>
    </source>
</evidence>
<dbReference type="EMBL" id="BAABHF010000058">
    <property type="protein sequence ID" value="GAA4517925.1"/>
    <property type="molecule type" value="Genomic_DNA"/>
</dbReference>
<keyword evidence="2" id="KW-0472">Membrane</keyword>
<keyword evidence="2" id="KW-1133">Transmembrane helix</keyword>
<feature type="transmembrane region" description="Helical" evidence="2">
    <location>
        <begin position="37"/>
        <end position="56"/>
    </location>
</feature>
<dbReference type="Proteomes" id="UP001500503">
    <property type="component" value="Unassembled WGS sequence"/>
</dbReference>
<organism evidence="3 4">
    <name type="scientific">Actinoallomurus oryzae</name>
    <dbReference type="NCBI Taxonomy" id="502180"/>
    <lineage>
        <taxon>Bacteria</taxon>
        <taxon>Bacillati</taxon>
        <taxon>Actinomycetota</taxon>
        <taxon>Actinomycetes</taxon>
        <taxon>Streptosporangiales</taxon>
        <taxon>Thermomonosporaceae</taxon>
        <taxon>Actinoallomurus</taxon>
    </lineage>
</organism>
<feature type="region of interest" description="Disordered" evidence="1">
    <location>
        <begin position="87"/>
        <end position="129"/>
    </location>
</feature>
<evidence type="ECO:0000313" key="3">
    <source>
        <dbReference type="EMBL" id="GAA4517925.1"/>
    </source>
</evidence>
<name>A0ABP8R4C4_9ACTN</name>
<feature type="transmembrane region" description="Helical" evidence="2">
    <location>
        <begin position="62"/>
        <end position="85"/>
    </location>
</feature>
<feature type="transmembrane region" description="Helical" evidence="2">
    <location>
        <begin position="6"/>
        <end position="25"/>
    </location>
</feature>
<evidence type="ECO:0008006" key="5">
    <source>
        <dbReference type="Google" id="ProtNLM"/>
    </source>
</evidence>
<accession>A0ABP8R4C4</accession>
<dbReference type="RefSeq" id="WP_345474901.1">
    <property type="nucleotide sequence ID" value="NZ_BAABHF010000058.1"/>
</dbReference>
<proteinExistence type="predicted"/>
<keyword evidence="2" id="KW-0812">Transmembrane</keyword>